<evidence type="ECO:0000313" key="3">
    <source>
        <dbReference type="EMBL" id="KAF7346149.1"/>
    </source>
</evidence>
<dbReference type="EMBL" id="JACAZH010000019">
    <property type="protein sequence ID" value="KAF7346149.1"/>
    <property type="molecule type" value="Genomic_DNA"/>
</dbReference>
<feature type="compositionally biased region" description="Polar residues" evidence="1">
    <location>
        <begin position="57"/>
        <end position="72"/>
    </location>
</feature>
<accession>A0A8H7CQ71</accession>
<gene>
    <name evidence="3" type="ORF">MSAN_01841700</name>
</gene>
<feature type="region of interest" description="Disordered" evidence="1">
    <location>
        <begin position="42"/>
        <end position="138"/>
    </location>
</feature>
<proteinExistence type="predicted"/>
<sequence>MADNALTVSNPFPISPGFAIGIGVFALVAVVSLKLLLHHGIPSTTDCARPAREGASSDDNPTSRNQSTTNTAFKDGKNSAHAATGSRATGPGASNARNNSQGHRNTTDEGIKISNVSMTGGRGGYGRRRGGNGGHTAGSVTINAQIVNIYNQRS</sequence>
<evidence type="ECO:0000313" key="4">
    <source>
        <dbReference type="Proteomes" id="UP000623467"/>
    </source>
</evidence>
<evidence type="ECO:0000256" key="2">
    <source>
        <dbReference type="SAM" id="Phobius"/>
    </source>
</evidence>
<dbReference type="AlphaFoldDB" id="A0A8H7CQ71"/>
<feature type="transmembrane region" description="Helical" evidence="2">
    <location>
        <begin position="12"/>
        <end position="33"/>
    </location>
</feature>
<keyword evidence="2" id="KW-0472">Membrane</keyword>
<protein>
    <submittedName>
        <fullName evidence="3">Uncharacterized protein</fullName>
    </submittedName>
</protein>
<evidence type="ECO:0000256" key="1">
    <source>
        <dbReference type="SAM" id="MobiDB-lite"/>
    </source>
</evidence>
<comment type="caution">
    <text evidence="3">The sequence shown here is derived from an EMBL/GenBank/DDBJ whole genome shotgun (WGS) entry which is preliminary data.</text>
</comment>
<dbReference type="Proteomes" id="UP000623467">
    <property type="component" value="Unassembled WGS sequence"/>
</dbReference>
<keyword evidence="4" id="KW-1185">Reference proteome</keyword>
<reference evidence="3" key="1">
    <citation type="submission" date="2020-05" db="EMBL/GenBank/DDBJ databases">
        <title>Mycena genomes resolve the evolution of fungal bioluminescence.</title>
        <authorList>
            <person name="Tsai I.J."/>
        </authorList>
    </citation>
    <scope>NUCLEOTIDE SEQUENCE</scope>
    <source>
        <strain evidence="3">160909Yilan</strain>
    </source>
</reference>
<name>A0A8H7CQ71_9AGAR</name>
<keyword evidence="2" id="KW-0812">Transmembrane</keyword>
<organism evidence="3 4">
    <name type="scientific">Mycena sanguinolenta</name>
    <dbReference type="NCBI Taxonomy" id="230812"/>
    <lineage>
        <taxon>Eukaryota</taxon>
        <taxon>Fungi</taxon>
        <taxon>Dikarya</taxon>
        <taxon>Basidiomycota</taxon>
        <taxon>Agaricomycotina</taxon>
        <taxon>Agaricomycetes</taxon>
        <taxon>Agaricomycetidae</taxon>
        <taxon>Agaricales</taxon>
        <taxon>Marasmiineae</taxon>
        <taxon>Mycenaceae</taxon>
        <taxon>Mycena</taxon>
    </lineage>
</organism>
<keyword evidence="2" id="KW-1133">Transmembrane helix</keyword>
<feature type="compositionally biased region" description="Polar residues" evidence="1">
    <location>
        <begin position="95"/>
        <end position="104"/>
    </location>
</feature>